<dbReference type="PANTHER" id="PTHR43102">
    <property type="entry name" value="SLR1143 PROTEIN"/>
    <property type="match status" value="1"/>
</dbReference>
<comment type="caution">
    <text evidence="3">The sequence shown here is derived from an EMBL/GenBank/DDBJ whole genome shotgun (WGS) entry which is preliminary data.</text>
</comment>
<dbReference type="PANTHER" id="PTHR43102:SF2">
    <property type="entry name" value="GAF DOMAIN-CONTAINING PROTEIN"/>
    <property type="match status" value="1"/>
</dbReference>
<keyword evidence="4" id="KW-1185">Reference proteome</keyword>
<dbReference type="Gene3D" id="3.30.450.40">
    <property type="match status" value="1"/>
</dbReference>
<dbReference type="SUPFAM" id="SSF55781">
    <property type="entry name" value="GAF domain-like"/>
    <property type="match status" value="1"/>
</dbReference>
<dbReference type="AlphaFoldDB" id="A0A024GUU2"/>
<protein>
    <recommendedName>
        <fullName evidence="2">GAF domain-containing protein</fullName>
    </recommendedName>
</protein>
<evidence type="ECO:0000313" key="4">
    <source>
        <dbReference type="Proteomes" id="UP000053237"/>
    </source>
</evidence>
<dbReference type="STRING" id="65357.A0A024GUU2"/>
<dbReference type="InterPro" id="IPR003018">
    <property type="entry name" value="GAF"/>
</dbReference>
<reference evidence="3 4" key="1">
    <citation type="submission" date="2012-05" db="EMBL/GenBank/DDBJ databases">
        <title>Recombination and specialization in a pathogen metapopulation.</title>
        <authorList>
            <person name="Gardiner A."/>
            <person name="Kemen E."/>
            <person name="Schultz-Larsen T."/>
            <person name="MacLean D."/>
            <person name="Van Oosterhout C."/>
            <person name="Jones J.D.G."/>
        </authorList>
    </citation>
    <scope>NUCLEOTIDE SEQUENCE [LARGE SCALE GENOMIC DNA]</scope>
    <source>
        <strain evidence="3 4">Ac Nc2</strain>
    </source>
</reference>
<accession>A0A024GUU2</accession>
<evidence type="ECO:0000313" key="3">
    <source>
        <dbReference type="EMBL" id="CCI50368.1"/>
    </source>
</evidence>
<feature type="region of interest" description="Disordered" evidence="1">
    <location>
        <begin position="199"/>
        <end position="283"/>
    </location>
</feature>
<evidence type="ECO:0000256" key="1">
    <source>
        <dbReference type="SAM" id="MobiDB-lite"/>
    </source>
</evidence>
<dbReference type="OrthoDB" id="303614at2759"/>
<dbReference type="Proteomes" id="UP000053237">
    <property type="component" value="Unassembled WGS sequence"/>
</dbReference>
<dbReference type="InterPro" id="IPR029016">
    <property type="entry name" value="GAF-like_dom_sf"/>
</dbReference>
<evidence type="ECO:0000259" key="2">
    <source>
        <dbReference type="Pfam" id="PF01590"/>
    </source>
</evidence>
<feature type="domain" description="GAF" evidence="2">
    <location>
        <begin position="64"/>
        <end position="170"/>
    </location>
</feature>
<proteinExistence type="predicted"/>
<organism evidence="3 4">
    <name type="scientific">Albugo candida</name>
    <dbReference type="NCBI Taxonomy" id="65357"/>
    <lineage>
        <taxon>Eukaryota</taxon>
        <taxon>Sar</taxon>
        <taxon>Stramenopiles</taxon>
        <taxon>Oomycota</taxon>
        <taxon>Peronosporomycetes</taxon>
        <taxon>Albuginales</taxon>
        <taxon>Albuginaceae</taxon>
        <taxon>Albugo</taxon>
    </lineage>
</organism>
<dbReference type="EMBL" id="CAIX01000462">
    <property type="protein sequence ID" value="CCI50368.1"/>
    <property type="molecule type" value="Genomic_DNA"/>
</dbReference>
<gene>
    <name evidence="3" type="ORF">BN9_120450</name>
</gene>
<name>A0A024GUU2_9STRA</name>
<dbReference type="InParanoid" id="A0A024GUU2"/>
<sequence>MSAVSSMHASAVGNVKTPHTATKYGYLLNYDWKHPWPRAPVPTHEEERLSELYRYNILDSESDEKFDKLCRIACKEMKCPIAAISFIDKQKQWFKANSGLTQKQIPRDVALCAHTIMHPKRPLIVEDTSTDERFKNNPLVTRASAVRFYAGVPITTPAGHCIGSVFVFDVKVHQNVDAKILLKIAAKVLKYMEERMKITSKGNAPTQSEAESSLLRSDTNRGNECTTTGPTQNSQEQQPAGESTWRDQQTIPPETVQKPETTQSRPNTATATPTGSVGGVSPIMQGSTLAQTENAITATPAGTLEVGAGGNQGLGNMGTMLMNLLARTTETQQQLAAQQGVMFETLGQHSQQLDALGHSMMKLEQRFEQVRLKQASKTK</sequence>
<feature type="compositionally biased region" description="Polar residues" evidence="1">
    <location>
        <begin position="200"/>
        <end position="275"/>
    </location>
</feature>
<dbReference type="Pfam" id="PF01590">
    <property type="entry name" value="GAF"/>
    <property type="match status" value="1"/>
</dbReference>